<proteinExistence type="predicted"/>
<dbReference type="NCBIfam" id="TIGR00156">
    <property type="entry name" value="YgiW/YdeI family stress tolerance OB fold protein"/>
    <property type="match status" value="1"/>
</dbReference>
<dbReference type="InterPro" id="IPR036700">
    <property type="entry name" value="BOBF_sf"/>
</dbReference>
<dbReference type="PANTHER" id="PTHR36571">
    <property type="entry name" value="PROTEIN YGIW"/>
    <property type="match status" value="1"/>
</dbReference>
<reference evidence="3 4" key="1">
    <citation type="submission" date="2017-12" db="EMBL/GenBank/DDBJ databases">
        <title>Characterization of six clinical isolates of Enterochimera gen. nov., a novel genus of the Yersiniaciae family and the three species Enterochimera arupensis sp. nov., Enterochimera coloradensis sp. nov, and Enterochimera californica sp. nov.</title>
        <authorList>
            <person name="Rossi A."/>
            <person name="Fisher M."/>
        </authorList>
    </citation>
    <scope>NUCLEOTIDE SEQUENCE [LARGE SCALE GENOMIC DNA]</scope>
    <source>
        <strain evidence="4">2016-Iso4</strain>
    </source>
</reference>
<dbReference type="NCBIfam" id="NF033674">
    <property type="entry name" value="stress_OB_fold"/>
    <property type="match status" value="1"/>
</dbReference>
<dbReference type="SUPFAM" id="SSF101756">
    <property type="entry name" value="Hypothetical protein YgiW"/>
    <property type="match status" value="1"/>
</dbReference>
<dbReference type="InterPro" id="IPR005220">
    <property type="entry name" value="CarO-like"/>
</dbReference>
<dbReference type="Proteomes" id="UP000234503">
    <property type="component" value="Unassembled WGS sequence"/>
</dbReference>
<dbReference type="AlphaFoldDB" id="A0A2N5DTD5"/>
<dbReference type="Gene3D" id="2.40.50.200">
    <property type="entry name" value="Bacterial OB-fold"/>
    <property type="match status" value="1"/>
</dbReference>
<keyword evidence="1 2" id="KW-0732">Signal</keyword>
<gene>
    <name evidence="3" type="ORF">CYR32_20145</name>
</gene>
<protein>
    <submittedName>
        <fullName evidence="3">TIGR00156 family protein</fullName>
    </submittedName>
</protein>
<dbReference type="PANTHER" id="PTHR36571:SF1">
    <property type="entry name" value="PROTEIN YGIW"/>
    <property type="match status" value="1"/>
</dbReference>
<evidence type="ECO:0000256" key="1">
    <source>
        <dbReference type="ARBA" id="ARBA00022729"/>
    </source>
</evidence>
<evidence type="ECO:0000313" key="3">
    <source>
        <dbReference type="EMBL" id="PLR29711.1"/>
    </source>
</evidence>
<dbReference type="EMBL" id="PJZH01000041">
    <property type="protein sequence ID" value="PLR29711.1"/>
    <property type="molecule type" value="Genomic_DNA"/>
</dbReference>
<sequence length="129" mass="14104">MMKKMTLAALIALFTLPAVAQQGGFISPDAPAQASQGGFTGPAASPATVKAVQEMKDDAWVRLEGHIEQRTGDERYLFRDNTGTMTVEIDDKRWAGQNVAPTDKVQLEGEVEKEWSKVEVDVKSVKKVL</sequence>
<dbReference type="InterPro" id="IPR016052">
    <property type="entry name" value="YgiW/YdeI"/>
</dbReference>
<name>A0A2N5DTD5_9GAMM</name>
<dbReference type="Pfam" id="PF04076">
    <property type="entry name" value="BOF"/>
    <property type="match status" value="1"/>
</dbReference>
<keyword evidence="4" id="KW-1185">Reference proteome</keyword>
<evidence type="ECO:0000256" key="2">
    <source>
        <dbReference type="SAM" id="SignalP"/>
    </source>
</evidence>
<organism evidence="3 4">
    <name type="scientific">Chimaeribacter coloradensis</name>
    <dbReference type="NCBI Taxonomy" id="2060068"/>
    <lineage>
        <taxon>Bacteria</taxon>
        <taxon>Pseudomonadati</taxon>
        <taxon>Pseudomonadota</taxon>
        <taxon>Gammaproteobacteria</taxon>
        <taxon>Enterobacterales</taxon>
        <taxon>Yersiniaceae</taxon>
        <taxon>Chimaeribacter</taxon>
    </lineage>
</organism>
<accession>A0A2N5DTD5</accession>
<feature type="signal peptide" evidence="2">
    <location>
        <begin position="1"/>
        <end position="20"/>
    </location>
</feature>
<comment type="caution">
    <text evidence="3">The sequence shown here is derived from an EMBL/GenBank/DDBJ whole genome shotgun (WGS) entry which is preliminary data.</text>
</comment>
<feature type="chain" id="PRO_5014619932" evidence="2">
    <location>
        <begin position="21"/>
        <end position="129"/>
    </location>
</feature>
<dbReference type="OrthoDB" id="598245at2"/>
<evidence type="ECO:0000313" key="4">
    <source>
        <dbReference type="Proteomes" id="UP000234503"/>
    </source>
</evidence>